<dbReference type="Proteomes" id="UP000613177">
    <property type="component" value="Unassembled WGS sequence"/>
</dbReference>
<dbReference type="PANTHER" id="PTHR31123">
    <property type="entry name" value="ACCUMULATION OF DYADS PROTEIN 2-RELATED"/>
    <property type="match status" value="1"/>
</dbReference>
<comment type="subcellular location">
    <subcellularLocation>
        <location evidence="1">Membrane</location>
        <topology evidence="1">Multi-pass membrane protein</topology>
    </subcellularLocation>
</comment>
<sequence length="232" mass="25389">MLFHSNSSESHTEKANIVHNESVSISMSSITPSKKDTSPNTEFMEYQKRMIGPAIGLSSYALCSFVLGLVNSKVLHLPYSVVGVAFTYGVIGQLAAGISEIFHQDVFNAVSFFTFSGFYIAYIVLYVPCFGVASTLQEAGHLDYGVGLLCIAYTLPAFIFFLSTFRQPYVVRLVMLFTTLANLLAGIGALSNIVYFTMTSGWCSVCGSMVAWYGVLSLICNETNTNIKFPFL</sequence>
<feature type="transmembrane region" description="Helical" evidence="6">
    <location>
        <begin position="193"/>
        <end position="219"/>
    </location>
</feature>
<keyword evidence="8" id="KW-1185">Reference proteome</keyword>
<feature type="transmembrane region" description="Helical" evidence="6">
    <location>
        <begin position="145"/>
        <end position="162"/>
    </location>
</feature>
<evidence type="ECO:0000313" key="8">
    <source>
        <dbReference type="Proteomes" id="UP000613177"/>
    </source>
</evidence>
<name>A0A8H7W2E2_9FUNG</name>
<evidence type="ECO:0000256" key="3">
    <source>
        <dbReference type="ARBA" id="ARBA00022692"/>
    </source>
</evidence>
<evidence type="ECO:0000256" key="5">
    <source>
        <dbReference type="ARBA" id="ARBA00023136"/>
    </source>
</evidence>
<dbReference type="Pfam" id="PF01184">
    <property type="entry name" value="Gpr1_Fun34_YaaH"/>
    <property type="match status" value="1"/>
</dbReference>
<keyword evidence="5 6" id="KW-0472">Membrane</keyword>
<dbReference type="InterPro" id="IPR051633">
    <property type="entry name" value="AceTr"/>
</dbReference>
<keyword evidence="3 6" id="KW-0812">Transmembrane</keyword>
<accession>A0A8H7W2E2</accession>
<dbReference type="InterPro" id="IPR000791">
    <property type="entry name" value="Gpr1/Fun34/SatP-like"/>
</dbReference>
<dbReference type="EMBL" id="JAEPRE010000023">
    <property type="protein sequence ID" value="KAG2236019.1"/>
    <property type="molecule type" value="Genomic_DNA"/>
</dbReference>
<evidence type="ECO:0000256" key="1">
    <source>
        <dbReference type="ARBA" id="ARBA00004141"/>
    </source>
</evidence>
<dbReference type="AlphaFoldDB" id="A0A8H7W2E2"/>
<dbReference type="GO" id="GO:0005886">
    <property type="term" value="C:plasma membrane"/>
    <property type="evidence" value="ECO:0007669"/>
    <property type="project" value="TreeGrafter"/>
</dbReference>
<comment type="caution">
    <text evidence="7">The sequence shown here is derived from an EMBL/GenBank/DDBJ whole genome shotgun (WGS) entry which is preliminary data.</text>
</comment>
<evidence type="ECO:0000256" key="6">
    <source>
        <dbReference type="SAM" id="Phobius"/>
    </source>
</evidence>
<evidence type="ECO:0000256" key="2">
    <source>
        <dbReference type="ARBA" id="ARBA00005587"/>
    </source>
</evidence>
<evidence type="ECO:0000313" key="7">
    <source>
        <dbReference type="EMBL" id="KAG2236019.1"/>
    </source>
</evidence>
<comment type="similarity">
    <text evidence="2">Belongs to the acetate uptake transporter (AceTr) (TC 2.A.96) family.</text>
</comment>
<gene>
    <name evidence="7" type="ORF">INT48_008111</name>
</gene>
<reference evidence="7" key="1">
    <citation type="submission" date="2021-01" db="EMBL/GenBank/DDBJ databases">
        <title>Metabolic potential, ecology and presence of endohyphal bacteria is reflected in genomic diversity of Mucoromycotina.</title>
        <authorList>
            <person name="Muszewska A."/>
            <person name="Okrasinska A."/>
            <person name="Steczkiewicz K."/>
            <person name="Drgas O."/>
            <person name="Orlowska M."/>
            <person name="Perlinska-Lenart U."/>
            <person name="Aleksandrzak-Piekarczyk T."/>
            <person name="Szatraj K."/>
            <person name="Zielenkiewicz U."/>
            <person name="Pilsyk S."/>
            <person name="Malc E."/>
            <person name="Mieczkowski P."/>
            <person name="Kruszewska J.S."/>
            <person name="Biernat P."/>
            <person name="Pawlowska J."/>
        </authorList>
    </citation>
    <scope>NUCLEOTIDE SEQUENCE</scope>
    <source>
        <strain evidence="7">WA0000018081</strain>
    </source>
</reference>
<feature type="transmembrane region" description="Helical" evidence="6">
    <location>
        <begin position="76"/>
        <end position="98"/>
    </location>
</feature>
<feature type="transmembrane region" description="Helical" evidence="6">
    <location>
        <begin position="169"/>
        <end position="187"/>
    </location>
</feature>
<protein>
    <submittedName>
        <fullName evidence="7">Uncharacterized protein</fullName>
    </submittedName>
</protein>
<organism evidence="7 8">
    <name type="scientific">Thamnidium elegans</name>
    <dbReference type="NCBI Taxonomy" id="101142"/>
    <lineage>
        <taxon>Eukaryota</taxon>
        <taxon>Fungi</taxon>
        <taxon>Fungi incertae sedis</taxon>
        <taxon>Mucoromycota</taxon>
        <taxon>Mucoromycotina</taxon>
        <taxon>Mucoromycetes</taxon>
        <taxon>Mucorales</taxon>
        <taxon>Mucorineae</taxon>
        <taxon>Mucoraceae</taxon>
        <taxon>Thamnidium</taxon>
    </lineage>
</organism>
<dbReference type="GO" id="GO:0015123">
    <property type="term" value="F:acetate transmembrane transporter activity"/>
    <property type="evidence" value="ECO:0007669"/>
    <property type="project" value="TreeGrafter"/>
</dbReference>
<proteinExistence type="inferred from homology"/>
<feature type="transmembrane region" description="Helical" evidence="6">
    <location>
        <begin position="110"/>
        <end position="133"/>
    </location>
</feature>
<dbReference type="PANTHER" id="PTHR31123:SF1">
    <property type="entry name" value="ACCUMULATION OF DYADS PROTEIN 2-RELATED"/>
    <property type="match status" value="1"/>
</dbReference>
<keyword evidence="4 6" id="KW-1133">Transmembrane helix</keyword>
<feature type="transmembrane region" description="Helical" evidence="6">
    <location>
        <begin position="50"/>
        <end position="70"/>
    </location>
</feature>
<evidence type="ECO:0000256" key="4">
    <source>
        <dbReference type="ARBA" id="ARBA00022989"/>
    </source>
</evidence>